<evidence type="ECO:0000313" key="4">
    <source>
        <dbReference type="Proteomes" id="UP000014160"/>
    </source>
</evidence>
<evidence type="ECO:0000313" key="1">
    <source>
        <dbReference type="EMBL" id="EOI58839.1"/>
    </source>
</evidence>
<reference evidence="2 4" key="2">
    <citation type="submission" date="2013-03" db="EMBL/GenBank/DDBJ databases">
        <title>The Genome Sequence of Enterococcus gilvus ATCC BAA-350 (PacBio/Illumina hybrid assembly).</title>
        <authorList>
            <consortium name="The Broad Institute Genomics Platform"/>
            <consortium name="The Broad Institute Genome Sequencing Center for Infectious Disease"/>
            <person name="Earl A."/>
            <person name="Russ C."/>
            <person name="Gilmore M."/>
            <person name="Surin D."/>
            <person name="Walker B."/>
            <person name="Young S."/>
            <person name="Zeng Q."/>
            <person name="Gargeya S."/>
            <person name="Fitzgerald M."/>
            <person name="Haas B."/>
            <person name="Abouelleil A."/>
            <person name="Allen A.W."/>
            <person name="Alvarado L."/>
            <person name="Arachchi H.M."/>
            <person name="Berlin A.M."/>
            <person name="Chapman S.B."/>
            <person name="Gainer-Dewar J."/>
            <person name="Goldberg J."/>
            <person name="Griggs A."/>
            <person name="Gujja S."/>
            <person name="Hansen M."/>
            <person name="Howarth C."/>
            <person name="Imamovic A."/>
            <person name="Ireland A."/>
            <person name="Larimer J."/>
            <person name="McCowan C."/>
            <person name="Murphy C."/>
            <person name="Pearson M."/>
            <person name="Poon T.W."/>
            <person name="Priest M."/>
            <person name="Roberts A."/>
            <person name="Saif S."/>
            <person name="Shea T."/>
            <person name="Sisk P."/>
            <person name="Sykes S."/>
            <person name="Wortman J."/>
            <person name="Nusbaum C."/>
            <person name="Birren B."/>
        </authorList>
    </citation>
    <scope>NUCLEOTIDE SEQUENCE [LARGE SCALE GENOMIC DNA]</scope>
    <source>
        <strain evidence="2 4">ATCC BAA-350</strain>
    </source>
</reference>
<comment type="caution">
    <text evidence="1">The sequence shown here is derived from an EMBL/GenBank/DDBJ whole genome shotgun (WGS) entry which is preliminary data.</text>
</comment>
<accession>R2XV56</accession>
<dbReference type="EMBL" id="AJDQ01000002">
    <property type="protein sequence ID" value="EOI58839.1"/>
    <property type="molecule type" value="Genomic_DNA"/>
</dbReference>
<dbReference type="RefSeq" id="WP_010778477.1">
    <property type="nucleotide sequence ID" value="NZ_ASWH01000002.1"/>
</dbReference>
<name>R2XV56_9ENTE</name>
<keyword evidence="4" id="KW-1185">Reference proteome</keyword>
<proteinExistence type="predicted"/>
<evidence type="ECO:0000313" key="3">
    <source>
        <dbReference type="Proteomes" id="UP000013750"/>
    </source>
</evidence>
<dbReference type="Proteomes" id="UP000014160">
    <property type="component" value="Unassembled WGS sequence"/>
</dbReference>
<protein>
    <recommendedName>
        <fullName evidence="5">Major tail protein</fullName>
    </recommendedName>
</protein>
<dbReference type="OrthoDB" id="2964671at2"/>
<dbReference type="AlphaFoldDB" id="R2XV56"/>
<dbReference type="PATRIC" id="fig|1158614.3.peg.19"/>
<dbReference type="eggNOG" id="ENOG5033TDE">
    <property type="taxonomic scope" value="Bacteria"/>
</dbReference>
<sequence>MAKDQFYRFNKKDIQGGAGRLIIGEDTEVRPTKISDIMDMDTYELKPGFRDLGGTNEGINRSRGNETEEVTIDQSVTPIDTTISGWSNTIGTTLMETSIDNRALAWAGGNITETAAVLGTPATLAAAVNKGTRKIKVAADKGVDFETVKFAKIGDETIAIAQVSGDIITLKKGVTASYTVTDTLTPVEELGTKTISYGAPTSVDSYSLTLIVKRKDESFLMVHYYEVKISDNVETNHGKEKATLPVSFTSFAQDDLPEDENVFIEIEQVM</sequence>
<organism evidence="1 3">
    <name type="scientific">Enterococcus gilvus ATCC BAA-350</name>
    <dbReference type="NCBI Taxonomy" id="1158614"/>
    <lineage>
        <taxon>Bacteria</taxon>
        <taxon>Bacillati</taxon>
        <taxon>Bacillota</taxon>
        <taxon>Bacilli</taxon>
        <taxon>Lactobacillales</taxon>
        <taxon>Enterococcaceae</taxon>
        <taxon>Enterococcus</taxon>
    </lineage>
</organism>
<reference evidence="1 3" key="1">
    <citation type="submission" date="2013-02" db="EMBL/GenBank/DDBJ databases">
        <title>The Genome Sequence of Enterococcus gilvus ATCC BAA-350.</title>
        <authorList>
            <consortium name="The Broad Institute Genome Sequencing Platform"/>
            <consortium name="The Broad Institute Genome Sequencing Center for Infectious Disease"/>
            <person name="Earl A.M."/>
            <person name="Gilmore M.S."/>
            <person name="Lebreton F."/>
            <person name="Walker B."/>
            <person name="Young S.K."/>
            <person name="Zeng Q."/>
            <person name="Gargeya S."/>
            <person name="Fitzgerald M."/>
            <person name="Haas B."/>
            <person name="Abouelleil A."/>
            <person name="Alvarado L."/>
            <person name="Arachchi H.M."/>
            <person name="Berlin A.M."/>
            <person name="Chapman S.B."/>
            <person name="Dewar J."/>
            <person name="Goldberg J."/>
            <person name="Griggs A."/>
            <person name="Gujja S."/>
            <person name="Hansen M."/>
            <person name="Howarth C."/>
            <person name="Imamovic A."/>
            <person name="Larimer J."/>
            <person name="McCowan C."/>
            <person name="Murphy C."/>
            <person name="Neiman D."/>
            <person name="Pearson M."/>
            <person name="Priest M."/>
            <person name="Roberts A."/>
            <person name="Saif S."/>
            <person name="Shea T."/>
            <person name="Sisk P."/>
            <person name="Sykes S."/>
            <person name="Wortman J."/>
            <person name="Nusbaum C."/>
            <person name="Birren B."/>
        </authorList>
    </citation>
    <scope>NUCLEOTIDE SEQUENCE [LARGE SCALE GENOMIC DNA]</scope>
    <source>
        <strain evidence="1 3">ATCC BAA-350</strain>
    </source>
</reference>
<dbReference type="EMBL" id="ASWH01000002">
    <property type="protein sequence ID" value="EOW79284.1"/>
    <property type="molecule type" value="Genomic_DNA"/>
</dbReference>
<gene>
    <name evidence="2" type="ORF">I592_03423</name>
    <name evidence="1" type="ORF">UKC_00024</name>
</gene>
<dbReference type="Proteomes" id="UP000013750">
    <property type="component" value="Unassembled WGS sequence"/>
</dbReference>
<evidence type="ECO:0000313" key="2">
    <source>
        <dbReference type="EMBL" id="EOW79284.1"/>
    </source>
</evidence>
<dbReference type="HOGENOM" id="CLU_1029198_0_0_9"/>
<evidence type="ECO:0008006" key="5">
    <source>
        <dbReference type="Google" id="ProtNLM"/>
    </source>
</evidence>